<gene>
    <name evidence="2" type="ORF">SK128_017294</name>
</gene>
<name>A0AAN8X7Q8_HALRR</name>
<evidence type="ECO:0000256" key="1">
    <source>
        <dbReference type="SAM" id="MobiDB-lite"/>
    </source>
</evidence>
<evidence type="ECO:0000313" key="3">
    <source>
        <dbReference type="Proteomes" id="UP001381693"/>
    </source>
</evidence>
<reference evidence="2 3" key="1">
    <citation type="submission" date="2023-11" db="EMBL/GenBank/DDBJ databases">
        <title>Halocaridina rubra genome assembly.</title>
        <authorList>
            <person name="Smith C."/>
        </authorList>
    </citation>
    <scope>NUCLEOTIDE SEQUENCE [LARGE SCALE GENOMIC DNA]</scope>
    <source>
        <strain evidence="2">EP-1</strain>
        <tissue evidence="2">Whole</tissue>
    </source>
</reference>
<proteinExistence type="predicted"/>
<keyword evidence="3" id="KW-1185">Reference proteome</keyword>
<comment type="caution">
    <text evidence="2">The sequence shown here is derived from an EMBL/GenBank/DDBJ whole genome shotgun (WGS) entry which is preliminary data.</text>
</comment>
<feature type="region of interest" description="Disordered" evidence="1">
    <location>
        <begin position="1"/>
        <end position="39"/>
    </location>
</feature>
<dbReference type="AlphaFoldDB" id="A0AAN8X7Q8"/>
<dbReference type="Proteomes" id="UP001381693">
    <property type="component" value="Unassembled WGS sequence"/>
</dbReference>
<feature type="compositionally biased region" description="Polar residues" evidence="1">
    <location>
        <begin position="29"/>
        <end position="39"/>
    </location>
</feature>
<feature type="compositionally biased region" description="Low complexity" evidence="1">
    <location>
        <begin position="8"/>
        <end position="18"/>
    </location>
</feature>
<dbReference type="EMBL" id="JAXCGZ010009914">
    <property type="protein sequence ID" value="KAK7076023.1"/>
    <property type="molecule type" value="Genomic_DNA"/>
</dbReference>
<sequence>MDVSCGTSSNSGSSISSPAPSPRDPSPDQIITNHNSGSLQYADLESSSKTGMKGMSTPAFKPCHIMGEFATFV</sequence>
<accession>A0AAN8X7Q8</accession>
<evidence type="ECO:0000313" key="2">
    <source>
        <dbReference type="EMBL" id="KAK7076023.1"/>
    </source>
</evidence>
<protein>
    <submittedName>
        <fullName evidence="2">Uncharacterized protein</fullName>
    </submittedName>
</protein>
<organism evidence="2 3">
    <name type="scientific">Halocaridina rubra</name>
    <name type="common">Hawaiian red shrimp</name>
    <dbReference type="NCBI Taxonomy" id="373956"/>
    <lineage>
        <taxon>Eukaryota</taxon>
        <taxon>Metazoa</taxon>
        <taxon>Ecdysozoa</taxon>
        <taxon>Arthropoda</taxon>
        <taxon>Crustacea</taxon>
        <taxon>Multicrustacea</taxon>
        <taxon>Malacostraca</taxon>
        <taxon>Eumalacostraca</taxon>
        <taxon>Eucarida</taxon>
        <taxon>Decapoda</taxon>
        <taxon>Pleocyemata</taxon>
        <taxon>Caridea</taxon>
        <taxon>Atyoidea</taxon>
        <taxon>Atyidae</taxon>
        <taxon>Halocaridina</taxon>
    </lineage>
</organism>